<evidence type="ECO:0000313" key="3">
    <source>
        <dbReference type="Proteomes" id="UP001467690"/>
    </source>
</evidence>
<proteinExistence type="predicted"/>
<keyword evidence="3" id="KW-1185">Reference proteome</keyword>
<dbReference type="RefSeq" id="WP_143871105.1">
    <property type="nucleotide sequence ID" value="NZ_CP041660.1"/>
</dbReference>
<dbReference type="InterPro" id="IPR021306">
    <property type="entry name" value="DUF2878"/>
</dbReference>
<evidence type="ECO:0000313" key="2">
    <source>
        <dbReference type="EMBL" id="MER2491827.1"/>
    </source>
</evidence>
<comment type="caution">
    <text evidence="2">The sequence shown here is derived from an EMBL/GenBank/DDBJ whole genome shotgun (WGS) entry which is preliminary data.</text>
</comment>
<keyword evidence="1" id="KW-0472">Membrane</keyword>
<evidence type="ECO:0000256" key="1">
    <source>
        <dbReference type="SAM" id="Phobius"/>
    </source>
</evidence>
<name>A0ABV1RGL6_9ALTE</name>
<keyword evidence="1" id="KW-0812">Transmembrane</keyword>
<reference evidence="2 3" key="1">
    <citation type="submission" date="2024-06" db="EMBL/GenBank/DDBJ databases">
        <authorList>
            <person name="Chen R.Y."/>
        </authorList>
    </citation>
    <scope>NUCLEOTIDE SEQUENCE [LARGE SCALE GENOMIC DNA]</scope>
    <source>
        <strain evidence="2 3">D2</strain>
    </source>
</reference>
<sequence>MRWFSIGLNILLFKTVWFSGAIFANQGLWVAIPASFTMFYFSNNKSLDIQLACRIVLLALLSDGILFQLDIISAPQSVHFILPLWLWCIWLAFSLTLLNALSFAFKNIYLACLLGAIFGPLSYWSGSQLGAINFAYSTHTVIAIYALLWSAIMAFLTVEIKRLKNNQLKRKPA</sequence>
<feature type="transmembrane region" description="Helical" evidence="1">
    <location>
        <begin position="80"/>
        <end position="101"/>
    </location>
</feature>
<dbReference type="EMBL" id="JBELOE010000152">
    <property type="protein sequence ID" value="MER2491827.1"/>
    <property type="molecule type" value="Genomic_DNA"/>
</dbReference>
<dbReference type="Pfam" id="PF11086">
    <property type="entry name" value="DUF2878"/>
    <property type="match status" value="1"/>
</dbReference>
<feature type="transmembrane region" description="Helical" evidence="1">
    <location>
        <begin position="53"/>
        <end position="74"/>
    </location>
</feature>
<keyword evidence="1" id="KW-1133">Transmembrane helix</keyword>
<gene>
    <name evidence="2" type="ORF">ABS311_08015</name>
</gene>
<feature type="transmembrane region" description="Helical" evidence="1">
    <location>
        <begin position="108"/>
        <end position="126"/>
    </location>
</feature>
<accession>A0ABV1RGL6</accession>
<feature type="transmembrane region" description="Helical" evidence="1">
    <location>
        <begin position="20"/>
        <end position="41"/>
    </location>
</feature>
<feature type="transmembrane region" description="Helical" evidence="1">
    <location>
        <begin position="138"/>
        <end position="160"/>
    </location>
</feature>
<protein>
    <submittedName>
        <fullName evidence="2">DUF2878 domain-containing protein</fullName>
    </submittedName>
</protein>
<dbReference type="Proteomes" id="UP001467690">
    <property type="component" value="Unassembled WGS sequence"/>
</dbReference>
<organism evidence="2 3">
    <name type="scientific">Catenovulum sediminis</name>
    <dbReference type="NCBI Taxonomy" id="1740262"/>
    <lineage>
        <taxon>Bacteria</taxon>
        <taxon>Pseudomonadati</taxon>
        <taxon>Pseudomonadota</taxon>
        <taxon>Gammaproteobacteria</taxon>
        <taxon>Alteromonadales</taxon>
        <taxon>Alteromonadaceae</taxon>
        <taxon>Catenovulum</taxon>
    </lineage>
</organism>